<dbReference type="Pfam" id="PF23202">
    <property type="entry name" value="PAH_ZNF598"/>
    <property type="match status" value="1"/>
</dbReference>
<evidence type="ECO:0000256" key="7">
    <source>
        <dbReference type="ARBA" id="ARBA00022679"/>
    </source>
</evidence>
<comment type="pathway">
    <text evidence="3">Protein modification; protein ubiquitination.</text>
</comment>
<feature type="region of interest" description="Disordered" evidence="13">
    <location>
        <begin position="581"/>
        <end position="607"/>
    </location>
</feature>
<dbReference type="InterPro" id="IPR044288">
    <property type="entry name" value="ZNF598/HEL2"/>
</dbReference>
<dbReference type="Gene3D" id="3.30.40.10">
    <property type="entry name" value="Zinc/RING finger domain, C3HC4 (zinc finger)"/>
    <property type="match status" value="1"/>
</dbReference>
<dbReference type="GO" id="GO:0016567">
    <property type="term" value="P:protein ubiquitination"/>
    <property type="evidence" value="ECO:0007669"/>
    <property type="project" value="TreeGrafter"/>
</dbReference>
<dbReference type="InterPro" id="IPR001841">
    <property type="entry name" value="Znf_RING"/>
</dbReference>
<feature type="region of interest" description="Disordered" evidence="13">
    <location>
        <begin position="705"/>
        <end position="792"/>
    </location>
</feature>
<evidence type="ECO:0000256" key="1">
    <source>
        <dbReference type="ARBA" id="ARBA00000900"/>
    </source>
</evidence>
<evidence type="ECO:0000256" key="9">
    <source>
        <dbReference type="ARBA" id="ARBA00022771"/>
    </source>
</evidence>
<dbReference type="Pfam" id="PF23230">
    <property type="entry name" value="zf-C2H2_13"/>
    <property type="match status" value="1"/>
</dbReference>
<dbReference type="STRING" id="58919.A0A316Z8I7"/>
<dbReference type="GO" id="GO:0005737">
    <property type="term" value="C:cytoplasm"/>
    <property type="evidence" value="ECO:0007669"/>
    <property type="project" value="UniProtKB-SubCell"/>
</dbReference>
<feature type="compositionally biased region" description="Polar residues" evidence="13">
    <location>
        <begin position="422"/>
        <end position="435"/>
    </location>
</feature>
<evidence type="ECO:0000256" key="3">
    <source>
        <dbReference type="ARBA" id="ARBA00004906"/>
    </source>
</evidence>
<dbReference type="EMBL" id="KZ819299">
    <property type="protein sequence ID" value="PWN96483.1"/>
    <property type="molecule type" value="Genomic_DNA"/>
</dbReference>
<comment type="catalytic activity">
    <reaction evidence="1">
        <text>S-ubiquitinyl-[E2 ubiquitin-conjugating enzyme]-L-cysteine + [acceptor protein]-L-lysine = [E2 ubiquitin-conjugating enzyme]-L-cysteine + N(6)-ubiquitinyl-[acceptor protein]-L-lysine.</text>
        <dbReference type="EC" id="2.3.2.27"/>
    </reaction>
</comment>
<protein>
    <recommendedName>
        <fullName evidence="4">RING-type E3 ubiquitin transferase</fullName>
        <ecNumber evidence="4">2.3.2.27</ecNumber>
    </recommendedName>
</protein>
<comment type="similarity">
    <text evidence="11">Belongs to the ZNF598/HEL2 family.</text>
</comment>
<accession>A0A316Z8I7</accession>
<evidence type="ECO:0000256" key="8">
    <source>
        <dbReference type="ARBA" id="ARBA00022723"/>
    </source>
</evidence>
<dbReference type="PANTHER" id="PTHR22938">
    <property type="entry name" value="ZINC FINGER PROTEIN 598"/>
    <property type="match status" value="1"/>
</dbReference>
<keyword evidence="16" id="KW-1185">Reference proteome</keyword>
<feature type="compositionally biased region" description="Gly residues" evidence="13">
    <location>
        <begin position="9"/>
        <end position="28"/>
    </location>
</feature>
<dbReference type="RefSeq" id="XP_025596762.1">
    <property type="nucleotide sequence ID" value="XM_025743749.1"/>
</dbReference>
<evidence type="ECO:0000256" key="10">
    <source>
        <dbReference type="ARBA" id="ARBA00022833"/>
    </source>
</evidence>
<keyword evidence="8" id="KW-0479">Metal-binding</keyword>
<organism evidence="15 16">
    <name type="scientific">Tilletiopsis washingtonensis</name>
    <dbReference type="NCBI Taxonomy" id="58919"/>
    <lineage>
        <taxon>Eukaryota</taxon>
        <taxon>Fungi</taxon>
        <taxon>Dikarya</taxon>
        <taxon>Basidiomycota</taxon>
        <taxon>Ustilaginomycotina</taxon>
        <taxon>Exobasidiomycetes</taxon>
        <taxon>Entylomatales</taxon>
        <taxon>Entylomatales incertae sedis</taxon>
        <taxon>Tilletiopsis</taxon>
    </lineage>
</organism>
<keyword evidence="10" id="KW-0862">Zinc</keyword>
<dbReference type="InterPro" id="IPR013083">
    <property type="entry name" value="Znf_RING/FYVE/PHD"/>
</dbReference>
<comment type="subcellular location">
    <subcellularLocation>
        <location evidence="2">Cytoplasm</location>
    </subcellularLocation>
</comment>
<dbReference type="InterPro" id="IPR041888">
    <property type="entry name" value="RING-HC_ZNF598/HEL2"/>
</dbReference>
<feature type="domain" description="RING-type" evidence="14">
    <location>
        <begin position="105"/>
        <end position="145"/>
    </location>
</feature>
<keyword evidence="7" id="KW-0808">Transferase</keyword>
<name>A0A316Z8I7_9BASI</name>
<evidence type="ECO:0000259" key="14">
    <source>
        <dbReference type="PROSITE" id="PS50089"/>
    </source>
</evidence>
<dbReference type="GO" id="GO:0043022">
    <property type="term" value="F:ribosome binding"/>
    <property type="evidence" value="ECO:0007669"/>
    <property type="project" value="TreeGrafter"/>
</dbReference>
<dbReference type="SMART" id="SM00355">
    <property type="entry name" value="ZnF_C2H2"/>
    <property type="match status" value="4"/>
</dbReference>
<keyword evidence="6" id="KW-0597">Phosphoprotein</keyword>
<dbReference type="Proteomes" id="UP000245946">
    <property type="component" value="Unassembled WGS sequence"/>
</dbReference>
<dbReference type="PROSITE" id="PS00028">
    <property type="entry name" value="ZINC_FINGER_C2H2_1"/>
    <property type="match status" value="1"/>
</dbReference>
<dbReference type="SUPFAM" id="SSF57850">
    <property type="entry name" value="RING/U-box"/>
    <property type="match status" value="1"/>
</dbReference>
<dbReference type="InterPro" id="IPR057634">
    <property type="entry name" value="PAH_ZNF598/HEL2"/>
</dbReference>
<dbReference type="Pfam" id="PF25447">
    <property type="entry name" value="RING_ZNF598"/>
    <property type="match status" value="1"/>
</dbReference>
<evidence type="ECO:0000256" key="4">
    <source>
        <dbReference type="ARBA" id="ARBA00012483"/>
    </source>
</evidence>
<evidence type="ECO:0000256" key="11">
    <source>
        <dbReference type="ARBA" id="ARBA00035113"/>
    </source>
</evidence>
<feature type="region of interest" description="Disordered" evidence="13">
    <location>
        <begin position="365"/>
        <end position="447"/>
    </location>
</feature>
<proteinExistence type="inferred from homology"/>
<dbReference type="CDD" id="cd16615">
    <property type="entry name" value="RING-HC_ZNF598"/>
    <property type="match status" value="1"/>
</dbReference>
<keyword evidence="5" id="KW-0963">Cytoplasm</keyword>
<evidence type="ECO:0000256" key="12">
    <source>
        <dbReference type="PROSITE-ProRule" id="PRU00175"/>
    </source>
</evidence>
<feature type="compositionally biased region" description="Low complexity" evidence="13">
    <location>
        <begin position="46"/>
        <end position="65"/>
    </location>
</feature>
<dbReference type="GO" id="GO:0061630">
    <property type="term" value="F:ubiquitin protein ligase activity"/>
    <property type="evidence" value="ECO:0007669"/>
    <property type="project" value="UniProtKB-EC"/>
</dbReference>
<dbReference type="PANTHER" id="PTHR22938:SF0">
    <property type="entry name" value="E3 UBIQUITIN-PROTEIN LIGASE ZNF598"/>
    <property type="match status" value="1"/>
</dbReference>
<feature type="compositionally biased region" description="Low complexity" evidence="13">
    <location>
        <begin position="29"/>
        <end position="38"/>
    </location>
</feature>
<feature type="region of interest" description="Disordered" evidence="13">
    <location>
        <begin position="1"/>
        <end position="74"/>
    </location>
</feature>
<gene>
    <name evidence="15" type="ORF">FA09DRAFT_334952</name>
</gene>
<dbReference type="AlphaFoldDB" id="A0A316Z8I7"/>
<feature type="region of interest" description="Disordered" evidence="13">
    <location>
        <begin position="630"/>
        <end position="684"/>
    </location>
</feature>
<evidence type="ECO:0000256" key="6">
    <source>
        <dbReference type="ARBA" id="ARBA00022553"/>
    </source>
</evidence>
<evidence type="ECO:0000256" key="5">
    <source>
        <dbReference type="ARBA" id="ARBA00022490"/>
    </source>
</evidence>
<evidence type="ECO:0000313" key="16">
    <source>
        <dbReference type="Proteomes" id="UP000245946"/>
    </source>
</evidence>
<evidence type="ECO:0000313" key="15">
    <source>
        <dbReference type="EMBL" id="PWN96483.1"/>
    </source>
</evidence>
<dbReference type="GO" id="GO:0008270">
    <property type="term" value="F:zinc ion binding"/>
    <property type="evidence" value="ECO:0007669"/>
    <property type="project" value="UniProtKB-KW"/>
</dbReference>
<dbReference type="InterPro" id="IPR056437">
    <property type="entry name" value="Znf-C2H2_ZNF598/HEL2"/>
</dbReference>
<evidence type="ECO:0000256" key="13">
    <source>
        <dbReference type="SAM" id="MobiDB-lite"/>
    </source>
</evidence>
<dbReference type="EC" id="2.3.2.27" evidence="4"/>
<sequence>MSAPRGRGAHGGRGGAGGRGGRGGGAGGSSARQAAFGGALTGNGESSSGAPRGPRGSRGRGSVRVAPERHADVTTDRAAVGAAAAAAAAAADAAGKTDADEADLCFICAEPIKLYSIAACNHRTCHICAIRLRALYKKKECTFCKSPIERLIFTSSPDRDFETFEPSELPYSDAKLAIRFETQAAMEETLILLRFNCPEESCEVASAGWSDLKGHVRREHQKMMCDLCIRNKKIFSHEHTLHTHASLNAHIAEEHGHCDFCREHFYSEDELFIHMRDRHEQCHLCKAKGGEEERWRYYKDYNMLEKHFRDSHYLCPAQECMEKKFIVFDSEMDFNSHRVQEHGNELTQRERRDLTRVEANFTYDDATPAAGAAGGSSSRGGRARRGGRGGAVVPDGPSNVAGRAQVPGSGPSRRAAFGGNLTGANGSAPPSGTQTPREDPVTGLSTSNDPAMMFIARVSSILNDSASRLASFRSAVKTYRAGEMSGRDLADSLHNIIGEVDDGTVVVNGLVDLLDDEGKKRELLSAWNSLRIERTQFPSLTPQAHDGRYAGIAGGQVRSAKASSAAHGQIWANVERAASASSGHRAGKPPALREFPTLRPGGGGSAAIPGSAVHARLANSSLARAAGNRTPWAGAPVSMPSVTSPGTGSAPRPYTVQGRSVAGAAGASSSGKAPPKPSASAFPDLPTNASVAALAAHKRAVLAKGKARANGSAGSTPSGSGTSTPWGTAGGPPSPPVERLDELYASPEIEKASPLARAGMNQRAAEGAGGGGGGGKKKQKQIVMSFGGVHRG</sequence>
<dbReference type="GeneID" id="37271293"/>
<dbReference type="InterPro" id="IPR013087">
    <property type="entry name" value="Znf_C2H2_type"/>
</dbReference>
<feature type="compositionally biased region" description="Low complexity" evidence="13">
    <location>
        <begin position="711"/>
        <end position="727"/>
    </location>
</feature>
<keyword evidence="9 12" id="KW-0863">Zinc-finger</keyword>
<dbReference type="GO" id="GO:0072344">
    <property type="term" value="P:rescue of stalled ribosome"/>
    <property type="evidence" value="ECO:0007669"/>
    <property type="project" value="InterPro"/>
</dbReference>
<feature type="compositionally biased region" description="Low complexity" evidence="13">
    <location>
        <begin position="662"/>
        <end position="681"/>
    </location>
</feature>
<dbReference type="PROSITE" id="PS50089">
    <property type="entry name" value="ZF_RING_2"/>
    <property type="match status" value="1"/>
</dbReference>
<dbReference type="OrthoDB" id="3838338at2759"/>
<reference evidence="15 16" key="1">
    <citation type="journal article" date="2018" name="Mol. Biol. Evol.">
        <title>Broad Genomic Sampling Reveals a Smut Pathogenic Ancestry of the Fungal Clade Ustilaginomycotina.</title>
        <authorList>
            <person name="Kijpornyongpan T."/>
            <person name="Mondo S.J."/>
            <person name="Barry K."/>
            <person name="Sandor L."/>
            <person name="Lee J."/>
            <person name="Lipzen A."/>
            <person name="Pangilinan J."/>
            <person name="LaButti K."/>
            <person name="Hainaut M."/>
            <person name="Henrissat B."/>
            <person name="Grigoriev I.V."/>
            <person name="Spatafora J.W."/>
            <person name="Aime M.C."/>
        </authorList>
    </citation>
    <scope>NUCLEOTIDE SEQUENCE [LARGE SCALE GENOMIC DNA]</scope>
    <source>
        <strain evidence="15 16">MCA 4186</strain>
    </source>
</reference>
<evidence type="ECO:0000256" key="2">
    <source>
        <dbReference type="ARBA" id="ARBA00004496"/>
    </source>
</evidence>